<feature type="compositionally biased region" description="Polar residues" evidence="13">
    <location>
        <begin position="256"/>
        <end position="283"/>
    </location>
</feature>
<evidence type="ECO:0000256" key="2">
    <source>
        <dbReference type="ARBA" id="ARBA00004123"/>
    </source>
</evidence>
<name>A0A226E3V8_FOLCA</name>
<feature type="region of interest" description="Disordered" evidence="13">
    <location>
        <begin position="599"/>
        <end position="619"/>
    </location>
</feature>
<dbReference type="GO" id="GO:0005634">
    <property type="term" value="C:nucleus"/>
    <property type="evidence" value="ECO:0007669"/>
    <property type="project" value="UniProtKB-SubCell"/>
</dbReference>
<keyword evidence="10" id="KW-0539">Nucleus</keyword>
<gene>
    <name evidence="15" type="ORF">Fcan01_13813</name>
</gene>
<reference evidence="15 16" key="1">
    <citation type="submission" date="2015-12" db="EMBL/GenBank/DDBJ databases">
        <title>The genome of Folsomia candida.</title>
        <authorList>
            <person name="Faddeeva A."/>
            <person name="Derks M.F."/>
            <person name="Anvar Y."/>
            <person name="Smit S."/>
            <person name="Van Straalen N."/>
            <person name="Roelofs D."/>
        </authorList>
    </citation>
    <scope>NUCLEOTIDE SEQUENCE [LARGE SCALE GENOMIC DNA]</scope>
    <source>
        <strain evidence="15 16">VU population</strain>
        <tissue evidence="15">Whole body</tissue>
    </source>
</reference>
<keyword evidence="16" id="KW-1185">Reference proteome</keyword>
<feature type="compositionally biased region" description="Low complexity" evidence="13">
    <location>
        <begin position="318"/>
        <end position="370"/>
    </location>
</feature>
<evidence type="ECO:0000256" key="6">
    <source>
        <dbReference type="ARBA" id="ARBA00022763"/>
    </source>
</evidence>
<evidence type="ECO:0000256" key="12">
    <source>
        <dbReference type="SAM" id="Coils"/>
    </source>
</evidence>
<feature type="compositionally biased region" description="Polar residues" evidence="13">
    <location>
        <begin position="704"/>
        <end position="741"/>
    </location>
</feature>
<evidence type="ECO:0000256" key="13">
    <source>
        <dbReference type="SAM" id="MobiDB-lite"/>
    </source>
</evidence>
<dbReference type="STRING" id="158441.A0A226E3V8"/>
<dbReference type="Pfam" id="PF00097">
    <property type="entry name" value="zf-C3HC4"/>
    <property type="match status" value="1"/>
</dbReference>
<comment type="caution">
    <text evidence="15">The sequence shown here is derived from an EMBL/GenBank/DDBJ whole genome shotgun (WGS) entry which is preliminary data.</text>
</comment>
<evidence type="ECO:0000256" key="10">
    <source>
        <dbReference type="ARBA" id="ARBA00023242"/>
    </source>
</evidence>
<dbReference type="GO" id="GO:0006302">
    <property type="term" value="P:double-strand break repair"/>
    <property type="evidence" value="ECO:0007669"/>
    <property type="project" value="TreeGrafter"/>
</dbReference>
<keyword evidence="9" id="KW-0862">Zinc</keyword>
<evidence type="ECO:0000256" key="11">
    <source>
        <dbReference type="PROSITE-ProRule" id="PRU00175"/>
    </source>
</evidence>
<evidence type="ECO:0000256" key="1">
    <source>
        <dbReference type="ARBA" id="ARBA00000900"/>
    </source>
</evidence>
<comment type="catalytic activity">
    <reaction evidence="1">
        <text>S-ubiquitinyl-[E2 ubiquitin-conjugating enzyme]-L-cysteine + [acceptor protein]-L-lysine = [E2 ubiquitin-conjugating enzyme]-L-cysteine + N(6)-ubiquitinyl-[acceptor protein]-L-lysine.</text>
        <dbReference type="EC" id="2.3.2.27"/>
    </reaction>
</comment>
<keyword evidence="4" id="KW-0808">Transferase</keyword>
<protein>
    <recommendedName>
        <fullName evidence="3">RING-type E3 ubiquitin transferase</fullName>
        <ecNumber evidence="3">2.3.2.27</ecNumber>
    </recommendedName>
</protein>
<dbReference type="GO" id="GO:0061630">
    <property type="term" value="F:ubiquitin protein ligase activity"/>
    <property type="evidence" value="ECO:0007669"/>
    <property type="project" value="UniProtKB-EC"/>
</dbReference>
<evidence type="ECO:0000256" key="3">
    <source>
        <dbReference type="ARBA" id="ARBA00012483"/>
    </source>
</evidence>
<dbReference type="InterPro" id="IPR013083">
    <property type="entry name" value="Znf_RING/FYVE/PHD"/>
</dbReference>
<keyword evidence="12" id="KW-0175">Coiled coil</keyword>
<accession>A0A226E3V8</accession>
<evidence type="ECO:0000256" key="7">
    <source>
        <dbReference type="ARBA" id="ARBA00022771"/>
    </source>
</evidence>
<dbReference type="AlphaFoldDB" id="A0A226E3V8"/>
<keyword evidence="8" id="KW-0833">Ubl conjugation pathway</keyword>
<evidence type="ECO:0000259" key="14">
    <source>
        <dbReference type="PROSITE" id="PS50089"/>
    </source>
</evidence>
<feature type="domain" description="RING-type" evidence="14">
    <location>
        <begin position="30"/>
        <end position="69"/>
    </location>
</feature>
<dbReference type="GO" id="GO:0035861">
    <property type="term" value="C:site of double-strand break"/>
    <property type="evidence" value="ECO:0007669"/>
    <property type="project" value="TreeGrafter"/>
</dbReference>
<evidence type="ECO:0000313" key="15">
    <source>
        <dbReference type="EMBL" id="OXA51704.1"/>
    </source>
</evidence>
<dbReference type="InterPro" id="IPR001841">
    <property type="entry name" value="Znf_RING"/>
</dbReference>
<dbReference type="Proteomes" id="UP000198287">
    <property type="component" value="Unassembled WGS sequence"/>
</dbReference>
<keyword evidence="6" id="KW-0227">DNA damage</keyword>
<evidence type="ECO:0000313" key="16">
    <source>
        <dbReference type="Proteomes" id="UP000198287"/>
    </source>
</evidence>
<evidence type="ECO:0000256" key="5">
    <source>
        <dbReference type="ARBA" id="ARBA00022723"/>
    </source>
</evidence>
<dbReference type="PROSITE" id="PS50089">
    <property type="entry name" value="ZF_RING_2"/>
    <property type="match status" value="1"/>
</dbReference>
<evidence type="ECO:0000256" key="8">
    <source>
        <dbReference type="ARBA" id="ARBA00022786"/>
    </source>
</evidence>
<proteinExistence type="predicted"/>
<dbReference type="SUPFAM" id="SSF57850">
    <property type="entry name" value="RING/U-box"/>
    <property type="match status" value="1"/>
</dbReference>
<dbReference type="GO" id="GO:0031491">
    <property type="term" value="F:nucleosome binding"/>
    <property type="evidence" value="ECO:0007669"/>
    <property type="project" value="TreeGrafter"/>
</dbReference>
<dbReference type="GO" id="GO:0008270">
    <property type="term" value="F:zinc ion binding"/>
    <property type="evidence" value="ECO:0007669"/>
    <property type="project" value="UniProtKB-KW"/>
</dbReference>
<evidence type="ECO:0000256" key="4">
    <source>
        <dbReference type="ARBA" id="ARBA00022679"/>
    </source>
</evidence>
<dbReference type="EC" id="2.3.2.27" evidence="3"/>
<sequence length="769" mass="85461">MSGKGSKSKAAAKVPLSDRPGPLKREDVLCSICWSIFIEPVTLPCGHALCCTCFKKHVAETSLQCPCCRMRISVWSRRAFKQNNLVDKKLWERIQREFPKLVQTRLLGEDSQNLQGDDLVSIFDKNIPLSTGGGHINQSPSPLAIYENNVDDNENDKFPVEAILKRDGEISLGNGELKRELEEMNKKHMEDIENERRMEENESQQLIRQLQTEATNRANEEEEEDRRLAEQLAEQEKKELGAAINARRKLFTESTPLTAGSSSFSGNLPKTPNNSKKSYSEATTPRRHTGGKRTSFSLSGSAERPNNKKQKSGRLTLSQPSPASGGSGQNSQNSILKYISSSSQQQQQSNTSPCSQSSSSSVLILSSPKPSTSTAAKLQYKLAQQDTPGSSFVSASSAFSSIKPVNKGLAAQVVPSKSLIYQQSILKPMNRTEKGEILMQSNEFDETGGASKDSERDIPTPNSIDLEVNYHFRPIRSAPKTPPQKLPDGSFLPEPLMVKTTPVKLVPCVIIDISGNDDDENSQRMDNDYDLEPERESEFNISCIPLESLQDPSENTQGSPNSQLNVTNSPFYVEHHDAQPTINFDDNAPLDTLQVDETDSAQAGNSNPPTKLTSTTDQNSQVMDDDLSWLLDEDLPDSQDSQVSANIDLGMVKKQAEELKRIRERQLQEEMDLRLARKLQKELNQLPSRRTEEENPFSLRNWLNNKRQSTTTSSNCTIGCSEPSTSSHANNQRGEAQQPTRRSTRRSHATIPQDTFLCSTLGVKDETTE</sequence>
<feature type="region of interest" description="Disordered" evidence="13">
    <location>
        <begin position="256"/>
        <end position="370"/>
    </location>
</feature>
<feature type="region of interest" description="Disordered" evidence="13">
    <location>
        <begin position="704"/>
        <end position="754"/>
    </location>
</feature>
<evidence type="ECO:0000256" key="9">
    <source>
        <dbReference type="ARBA" id="ARBA00022833"/>
    </source>
</evidence>
<keyword evidence="7 11" id="KW-0863">Zinc-finger</keyword>
<dbReference type="PANTHER" id="PTHR23328">
    <property type="entry name" value="RING-TYPE DOMAIN-CONTAINING PROTEIN"/>
    <property type="match status" value="1"/>
</dbReference>
<keyword evidence="5" id="KW-0479">Metal-binding</keyword>
<dbReference type="InterPro" id="IPR018957">
    <property type="entry name" value="Znf_C3HC4_RING-type"/>
</dbReference>
<feature type="compositionally biased region" description="Polar residues" evidence="13">
    <location>
        <begin position="600"/>
        <end position="619"/>
    </location>
</feature>
<organism evidence="15 16">
    <name type="scientific">Folsomia candida</name>
    <name type="common">Springtail</name>
    <dbReference type="NCBI Taxonomy" id="158441"/>
    <lineage>
        <taxon>Eukaryota</taxon>
        <taxon>Metazoa</taxon>
        <taxon>Ecdysozoa</taxon>
        <taxon>Arthropoda</taxon>
        <taxon>Hexapoda</taxon>
        <taxon>Collembola</taxon>
        <taxon>Entomobryomorpha</taxon>
        <taxon>Isotomoidea</taxon>
        <taxon>Isotomidae</taxon>
        <taxon>Proisotominae</taxon>
        <taxon>Folsomia</taxon>
    </lineage>
</organism>
<dbReference type="EMBL" id="LNIX01000007">
    <property type="protein sequence ID" value="OXA51704.1"/>
    <property type="molecule type" value="Genomic_DNA"/>
</dbReference>
<dbReference type="PANTHER" id="PTHR23328:SF0">
    <property type="entry name" value="RING-TYPE DOMAIN-CONTAINING PROTEIN"/>
    <property type="match status" value="1"/>
</dbReference>
<dbReference type="InterPro" id="IPR051657">
    <property type="entry name" value="RNF168/RNF169_E3_ubiq-ligase"/>
</dbReference>
<dbReference type="CDD" id="cd22249">
    <property type="entry name" value="UDM1_RNF168_RNF169-like"/>
    <property type="match status" value="1"/>
</dbReference>
<dbReference type="OrthoDB" id="426657at2759"/>
<dbReference type="Gene3D" id="3.30.40.10">
    <property type="entry name" value="Zinc/RING finger domain, C3HC4 (zinc finger)"/>
    <property type="match status" value="1"/>
</dbReference>
<comment type="subcellular location">
    <subcellularLocation>
        <location evidence="2">Nucleus</location>
    </subcellularLocation>
</comment>
<dbReference type="CDD" id="cd16550">
    <property type="entry name" value="RING-HC_RNF168"/>
    <property type="match status" value="1"/>
</dbReference>
<feature type="coiled-coil region" evidence="12">
    <location>
        <begin position="174"/>
        <end position="239"/>
    </location>
</feature>
<dbReference type="SMART" id="SM00184">
    <property type="entry name" value="RING"/>
    <property type="match status" value="1"/>
</dbReference>